<dbReference type="Proteomes" id="UP000183952">
    <property type="component" value="Unassembled WGS sequence"/>
</dbReference>
<dbReference type="Gene3D" id="3.40.50.1820">
    <property type="entry name" value="alpha/beta hydrolase"/>
    <property type="match status" value="1"/>
</dbReference>
<accession>A0A1M6KHM8</accession>
<keyword evidence="2" id="KW-0378">Hydrolase</keyword>
<evidence type="ECO:0000313" key="5">
    <source>
        <dbReference type="EMBL" id="SHJ58402.1"/>
    </source>
</evidence>
<dbReference type="STRING" id="1121331.SAMN02745248_00472"/>
<dbReference type="PANTHER" id="PTHR43798:SF33">
    <property type="entry name" value="HYDROLASE, PUTATIVE (AFU_ORTHOLOGUE AFUA_2G14860)-RELATED"/>
    <property type="match status" value="1"/>
</dbReference>
<keyword evidence="3" id="KW-0812">Transmembrane</keyword>
<evidence type="ECO:0000256" key="3">
    <source>
        <dbReference type="SAM" id="Phobius"/>
    </source>
</evidence>
<feature type="transmembrane region" description="Helical" evidence="3">
    <location>
        <begin position="38"/>
        <end position="56"/>
    </location>
</feature>
<evidence type="ECO:0000256" key="2">
    <source>
        <dbReference type="ARBA" id="ARBA00022801"/>
    </source>
</evidence>
<feature type="domain" description="AB hydrolase-1" evidence="4">
    <location>
        <begin position="90"/>
        <end position="356"/>
    </location>
</feature>
<keyword evidence="3" id="KW-1133">Transmembrane helix</keyword>
<dbReference type="SUPFAM" id="SSF53474">
    <property type="entry name" value="alpha/beta-Hydrolases"/>
    <property type="match status" value="1"/>
</dbReference>
<evidence type="ECO:0000313" key="6">
    <source>
        <dbReference type="Proteomes" id="UP000183952"/>
    </source>
</evidence>
<dbReference type="InterPro" id="IPR002410">
    <property type="entry name" value="Peptidase_S33"/>
</dbReference>
<gene>
    <name evidence="5" type="ORF">SAMN02745248_00472</name>
</gene>
<keyword evidence="3" id="KW-0472">Membrane</keyword>
<keyword evidence="6" id="KW-1185">Reference proteome</keyword>
<dbReference type="AlphaFoldDB" id="A0A1M6KHM8"/>
<dbReference type="PRINTS" id="PR00793">
    <property type="entry name" value="PROAMNOPTASE"/>
</dbReference>
<protein>
    <submittedName>
        <fullName evidence="5">Pimeloyl-ACP methyl ester carboxylesterase</fullName>
    </submittedName>
</protein>
<dbReference type="GO" id="GO:0004177">
    <property type="term" value="F:aminopeptidase activity"/>
    <property type="evidence" value="ECO:0007669"/>
    <property type="project" value="UniProtKB-EC"/>
</dbReference>
<evidence type="ECO:0000256" key="1">
    <source>
        <dbReference type="ARBA" id="ARBA00010088"/>
    </source>
</evidence>
<proteinExistence type="inferred from homology"/>
<dbReference type="InterPro" id="IPR000073">
    <property type="entry name" value="AB_hydrolase_1"/>
</dbReference>
<dbReference type="InterPro" id="IPR029058">
    <property type="entry name" value="AB_hydrolase_fold"/>
</dbReference>
<sequence length="370" mass="42675">MYMNNIRNLERNFSLNNKYNMKRGVIIKRKTIKLFKRCVLGILFMILIGLIFPTWTPRIKGENSISQLDYIEINGTKLAVMIRGYKKDNPIIMVVHGGPCCSEIPYIRKYQKELEKKFTIIHYDQRGSGKSYHFLEDYSKISSALLVEDLVKLSQEISKRFNNKQIILMGHSFGTYLSMQAIAQSPELYKAYAGIGQVADQITGELDNLNYCIEIAKAKHNESDVAYLEGLRNSIARGEINTPRNYVRKYGGAARKINETKDMTTGLLFNSEYNLLDTIGYALGVIRFQDILLENQLKNPLRKLVEHVEIPVYFIMGQYDHMTSTAAAQEYFNSIVAPQKEFIIYEGAAHYPQLEEKEKFYNWICDTFAK</sequence>
<comment type="similarity">
    <text evidence="1">Belongs to the peptidase S33 family.</text>
</comment>
<dbReference type="InterPro" id="IPR050266">
    <property type="entry name" value="AB_hydrolase_sf"/>
</dbReference>
<dbReference type="EMBL" id="FRAD01000004">
    <property type="protein sequence ID" value="SHJ58402.1"/>
    <property type="molecule type" value="Genomic_DNA"/>
</dbReference>
<name>A0A1M6KHM8_9CLOT</name>
<dbReference type="PANTHER" id="PTHR43798">
    <property type="entry name" value="MONOACYLGLYCEROL LIPASE"/>
    <property type="match status" value="1"/>
</dbReference>
<dbReference type="Pfam" id="PF00561">
    <property type="entry name" value="Abhydrolase_1"/>
    <property type="match status" value="1"/>
</dbReference>
<evidence type="ECO:0000259" key="4">
    <source>
        <dbReference type="Pfam" id="PF00561"/>
    </source>
</evidence>
<dbReference type="GO" id="GO:0006508">
    <property type="term" value="P:proteolysis"/>
    <property type="evidence" value="ECO:0007669"/>
    <property type="project" value="InterPro"/>
</dbReference>
<reference evidence="5 6" key="1">
    <citation type="submission" date="2016-11" db="EMBL/GenBank/DDBJ databases">
        <authorList>
            <person name="Jaros S."/>
            <person name="Januszkiewicz K."/>
            <person name="Wedrychowicz H."/>
        </authorList>
    </citation>
    <scope>NUCLEOTIDE SEQUENCE [LARGE SCALE GENOMIC DNA]</scope>
    <source>
        <strain evidence="5 6">DSM 3090</strain>
    </source>
</reference>
<dbReference type="GO" id="GO:0016020">
    <property type="term" value="C:membrane"/>
    <property type="evidence" value="ECO:0007669"/>
    <property type="project" value="TreeGrafter"/>
</dbReference>
<organism evidence="5 6">
    <name type="scientific">Hathewaya proteolytica DSM 3090</name>
    <dbReference type="NCBI Taxonomy" id="1121331"/>
    <lineage>
        <taxon>Bacteria</taxon>
        <taxon>Bacillati</taxon>
        <taxon>Bacillota</taxon>
        <taxon>Clostridia</taxon>
        <taxon>Eubacteriales</taxon>
        <taxon>Clostridiaceae</taxon>
        <taxon>Hathewaya</taxon>
    </lineage>
</organism>